<gene>
    <name evidence="1" type="ORF">PS1_0151</name>
</gene>
<accession>A0A514TUG1</accession>
<proteinExistence type="predicted"/>
<reference evidence="1" key="1">
    <citation type="submission" date="2019-06" db="EMBL/GenBank/DDBJ databases">
        <title>Complete genome sequence of Aeromonas hydrophila bacteriophage PS1.</title>
        <authorList>
            <person name="Rai S."/>
            <person name="Tyagi A."/>
            <person name="Kumar N."/>
            <person name="Singh N."/>
        </authorList>
    </citation>
    <scope>NUCLEOTIDE SEQUENCE [LARGE SCALE GENOMIC DNA]</scope>
</reference>
<organism evidence="1 2">
    <name type="scientific">Aeromonas phage PS1</name>
    <dbReference type="NCBI Taxonomy" id="2591406"/>
    <lineage>
        <taxon>Viruses</taxon>
        <taxon>Duplodnaviria</taxon>
        <taxon>Heunggongvirae</taxon>
        <taxon>Uroviricota</taxon>
        <taxon>Caudoviricetes</taxon>
        <taxon>Chimalliviridae</taxon>
        <taxon>Ferozepurvirus</taxon>
        <taxon>Ferozepurvirus PS1</taxon>
    </lineage>
</organism>
<evidence type="ECO:0000313" key="2">
    <source>
        <dbReference type="Proteomes" id="UP000317703"/>
    </source>
</evidence>
<protein>
    <submittedName>
        <fullName evidence="1">Uncharacterized protein</fullName>
    </submittedName>
</protein>
<evidence type="ECO:0000313" key="1">
    <source>
        <dbReference type="EMBL" id="QDJ96662.1"/>
    </source>
</evidence>
<dbReference type="Proteomes" id="UP000317703">
    <property type="component" value="Segment"/>
</dbReference>
<dbReference type="EMBL" id="MN032614">
    <property type="protein sequence ID" value="QDJ96662.1"/>
    <property type="molecule type" value="Genomic_DNA"/>
</dbReference>
<sequence length="101" mass="11993">MIKEILSNSECVEKQLLKTFPNFNQEFPEELQLTLINMIKHDETVTVFPNTVEVKNSSFKELVIKICKEWIIFITEELNDYTCFYRQTNLDKIKSFISLHS</sequence>
<keyword evidence="2" id="KW-1185">Reference proteome</keyword>
<name>A0A514TUG1_9CAUD</name>